<dbReference type="GO" id="GO:0003735">
    <property type="term" value="F:structural constituent of ribosome"/>
    <property type="evidence" value="ECO:0007669"/>
    <property type="project" value="InterPro"/>
</dbReference>
<dbReference type="GO" id="GO:0022627">
    <property type="term" value="C:cytosolic small ribosomal subunit"/>
    <property type="evidence" value="ECO:0007669"/>
    <property type="project" value="TreeGrafter"/>
</dbReference>
<proteinExistence type="inferred from homology"/>
<evidence type="ECO:0000313" key="18">
    <source>
        <dbReference type="EMBL" id="CRI52533.1"/>
    </source>
</evidence>
<dbReference type="EMBL" id="LN847225">
    <property type="protein sequence ID" value="CRI45721.1"/>
    <property type="molecule type" value="Genomic_DNA"/>
</dbReference>
<dbReference type="InterPro" id="IPR014721">
    <property type="entry name" value="Ribsml_uS5_D2-typ_fold_subgr"/>
</dbReference>
<dbReference type="PANTHER" id="PTHR21569:SF1">
    <property type="entry name" value="SMALL RIBOSOMAL SUBUNIT PROTEIN US9M"/>
    <property type="match status" value="1"/>
</dbReference>
<dbReference type="OMA" id="KFQFSKR"/>
<dbReference type="PROSITE" id="PS00360">
    <property type="entry name" value="RIBOSOMAL_S9"/>
    <property type="match status" value="1"/>
</dbReference>
<dbReference type="EMBL" id="LN847245">
    <property type="protein sequence ID" value="CRI51402.1"/>
    <property type="molecule type" value="Genomic_DNA"/>
</dbReference>
<organism evidence="10">
    <name type="scientific">Chlamydia pneumoniae</name>
    <name type="common">Chlamydophila pneumoniae</name>
    <dbReference type="NCBI Taxonomy" id="83558"/>
    <lineage>
        <taxon>Bacteria</taxon>
        <taxon>Pseudomonadati</taxon>
        <taxon>Chlamydiota</taxon>
        <taxon>Chlamydiia</taxon>
        <taxon>Chlamydiales</taxon>
        <taxon>Chlamydiaceae</taxon>
        <taxon>Chlamydia/Chlamydophila group</taxon>
        <taxon>Chlamydia</taxon>
    </lineage>
</organism>
<evidence type="ECO:0000313" key="17">
    <source>
        <dbReference type="EMBL" id="CRI51402.1"/>
    </source>
</evidence>
<dbReference type="AlphaFoldDB" id="A0A0F7WP60"/>
<dbReference type="Pfam" id="PF00380">
    <property type="entry name" value="Ribosomal_S9"/>
    <property type="match status" value="1"/>
</dbReference>
<evidence type="ECO:0000256" key="5">
    <source>
        <dbReference type="HAMAP-Rule" id="MF_00532"/>
    </source>
</evidence>
<evidence type="ECO:0000256" key="1">
    <source>
        <dbReference type="ARBA" id="ARBA00005251"/>
    </source>
</evidence>
<dbReference type="EMBL" id="LN847039">
    <property type="protein sequence ID" value="CRI42371.1"/>
    <property type="molecule type" value="Genomic_DNA"/>
</dbReference>
<accession>A0A0F7WP60</accession>
<dbReference type="PATRIC" id="fig|83558.13.peg.265"/>
<evidence type="ECO:0000256" key="6">
    <source>
        <dbReference type="RuleBase" id="RU003815"/>
    </source>
</evidence>
<dbReference type="EMBL" id="LN847252">
    <property type="protein sequence ID" value="CRI52533.1"/>
    <property type="molecule type" value="Genomic_DNA"/>
</dbReference>
<dbReference type="RefSeq" id="WP_010882898.1">
    <property type="nucleotide sequence ID" value="NZ_CP160064.1"/>
</dbReference>
<dbReference type="GO" id="GO:0006412">
    <property type="term" value="P:translation"/>
    <property type="evidence" value="ECO:0007669"/>
    <property type="project" value="UniProtKB-UniRule"/>
</dbReference>
<dbReference type="Gene3D" id="3.30.230.10">
    <property type="match status" value="1"/>
</dbReference>
<evidence type="ECO:0000256" key="3">
    <source>
        <dbReference type="ARBA" id="ARBA00023274"/>
    </source>
</evidence>
<name>A0A0F7WP60_CHLPN</name>
<dbReference type="InterPro" id="IPR020574">
    <property type="entry name" value="Ribosomal_uS9_CS"/>
</dbReference>
<dbReference type="EMBL" id="LN847244">
    <property type="protein sequence ID" value="CRI49145.1"/>
    <property type="molecule type" value="Genomic_DNA"/>
</dbReference>
<dbReference type="GeneID" id="45050293"/>
<dbReference type="OrthoDB" id="9803965at2"/>
<comment type="similarity">
    <text evidence="1 5 6">Belongs to the universal ribosomal protein uS9 family.</text>
</comment>
<evidence type="ECO:0000256" key="7">
    <source>
        <dbReference type="SAM" id="MobiDB-lite"/>
    </source>
</evidence>
<evidence type="ECO:0000313" key="19">
    <source>
        <dbReference type="EMBL" id="CRI72894.1"/>
    </source>
</evidence>
<evidence type="ECO:0000256" key="4">
    <source>
        <dbReference type="ARBA" id="ARBA00035259"/>
    </source>
</evidence>
<dbReference type="EMBL" id="LN847003">
    <property type="protein sequence ID" value="CRI40125.1"/>
    <property type="molecule type" value="Genomic_DNA"/>
</dbReference>
<evidence type="ECO:0000313" key="12">
    <source>
        <dbReference type="EMBL" id="CRI43484.1"/>
    </source>
</evidence>
<evidence type="ECO:0000313" key="8">
    <source>
        <dbReference type="EMBL" id="CRI37859.1"/>
    </source>
</evidence>
<dbReference type="EMBL" id="LN847231">
    <property type="protein sequence ID" value="CRI46850.1"/>
    <property type="molecule type" value="Genomic_DNA"/>
</dbReference>
<feature type="region of interest" description="Disordered" evidence="7">
    <location>
        <begin position="97"/>
        <end position="134"/>
    </location>
</feature>
<dbReference type="GO" id="GO:0003723">
    <property type="term" value="F:RNA binding"/>
    <property type="evidence" value="ECO:0007669"/>
    <property type="project" value="TreeGrafter"/>
</dbReference>
<protein>
    <recommendedName>
        <fullName evidence="4 5">Small ribosomal subunit protein uS9</fullName>
    </recommendedName>
</protein>
<dbReference type="EMBL" id="LN847008">
    <property type="protein sequence ID" value="CRI41256.1"/>
    <property type="molecule type" value="Genomic_DNA"/>
</dbReference>
<dbReference type="SUPFAM" id="SSF54211">
    <property type="entry name" value="Ribosomal protein S5 domain 2-like"/>
    <property type="match status" value="1"/>
</dbReference>
<dbReference type="EMBL" id="LN849030">
    <property type="protein sequence ID" value="CRI72894.1"/>
    <property type="molecule type" value="Genomic_DNA"/>
</dbReference>
<gene>
    <name evidence="5 10" type="primary">rpsI</name>
    <name evidence="8" type="ORF">BN1224_CV15_B_01820</name>
    <name evidence="11" type="ORF">BN1224_DC9_BH_00040</name>
    <name evidence="10" type="ORF">BN1224_GiD_A_02570</name>
    <name evidence="12" type="ORF">BN1224_H12_CC_00040</name>
    <name evidence="13" type="ORF">BN1224_MUL2216_D_01010</name>
    <name evidence="14" type="ORF">BN1224_Panola_E_00670</name>
    <name evidence="16" type="ORF">BN1224_PB1_B_02440</name>
    <name evidence="15" type="ORF">BN1224_U1271_C_00850</name>
    <name evidence="17" type="ORF">BN1224_UZG1_A_02570</name>
    <name evidence="18" type="ORF">BN1224_Wien2_E_00300</name>
    <name evidence="19" type="ORF">BN1224_YK41_BA_00130</name>
    <name evidence="9" type="ORF">CWL029c_C_00850</name>
</gene>
<evidence type="ECO:0000313" key="15">
    <source>
        <dbReference type="EMBL" id="CRI49145.1"/>
    </source>
</evidence>
<dbReference type="SMR" id="A0A0F7WP60"/>
<keyword evidence="2 5" id="KW-0689">Ribosomal protein</keyword>
<keyword evidence="3 5" id="KW-0687">Ribonucleoprotein</keyword>
<evidence type="ECO:0000313" key="11">
    <source>
        <dbReference type="EMBL" id="CRI42371.1"/>
    </source>
</evidence>
<dbReference type="InterPro" id="IPR000754">
    <property type="entry name" value="Ribosomal_uS9"/>
</dbReference>
<dbReference type="FunFam" id="3.30.230.10:FF:000001">
    <property type="entry name" value="30S ribosomal protein S9"/>
    <property type="match status" value="1"/>
</dbReference>
<evidence type="ECO:0000313" key="9">
    <source>
        <dbReference type="EMBL" id="CRI40125.1"/>
    </source>
</evidence>
<dbReference type="EMBL" id="LN846998">
    <property type="protein sequence ID" value="CRI37859.1"/>
    <property type="molecule type" value="Genomic_DNA"/>
</dbReference>
<feature type="compositionally biased region" description="Basic residues" evidence="7">
    <location>
        <begin position="115"/>
        <end position="134"/>
    </location>
</feature>
<evidence type="ECO:0000313" key="13">
    <source>
        <dbReference type="EMBL" id="CRI45721.1"/>
    </source>
</evidence>
<dbReference type="InterPro" id="IPR020568">
    <property type="entry name" value="Ribosomal_Su5_D2-typ_SF"/>
</dbReference>
<dbReference type="PANTHER" id="PTHR21569">
    <property type="entry name" value="RIBOSOMAL PROTEIN S9"/>
    <property type="match status" value="1"/>
</dbReference>
<evidence type="ECO:0000313" key="16">
    <source>
        <dbReference type="EMBL" id="CRI50275.1"/>
    </source>
</evidence>
<dbReference type="EMBL" id="LN847240">
    <property type="protein sequence ID" value="CRI50275.1"/>
    <property type="molecule type" value="Genomic_DNA"/>
</dbReference>
<reference evidence="10" key="1">
    <citation type="submission" date="2015-05" db="EMBL/GenBank/DDBJ databases">
        <authorList>
            <person name="Rattei Thomas"/>
        </authorList>
    </citation>
    <scope>NUCLEOTIDE SEQUENCE</scope>
    <source>
        <strain evidence="8">CV15</strain>
        <strain evidence="9">CWL029c</strain>
        <strain evidence="11">DC9</strain>
        <strain evidence="10">GiD</strain>
        <strain evidence="12">H12</strain>
        <strain evidence="13">MUL2216</strain>
        <strain evidence="14">Panola</strain>
        <strain evidence="16">PB1</strain>
        <strain evidence="15">U1271</strain>
        <strain evidence="17">UZG1</strain>
        <strain evidence="18">Wien2</strain>
        <strain evidence="19">YK41</strain>
    </source>
</reference>
<evidence type="ECO:0000256" key="2">
    <source>
        <dbReference type="ARBA" id="ARBA00022980"/>
    </source>
</evidence>
<evidence type="ECO:0000313" key="14">
    <source>
        <dbReference type="EMBL" id="CRI46850.1"/>
    </source>
</evidence>
<sequence>MAKSTIQESVATGRRKQAVSSVRLRPGSGKIDVNGKSFEDYFPLEIQRTTILSPLKKITEDQSQYDLIIRVSGGGIQGQVIATRLGLARALLKENEENRQDLKSCGFLTRDPRKKERKKYGHKKARKSFQFSKR</sequence>
<dbReference type="InterPro" id="IPR023035">
    <property type="entry name" value="Ribosomal_uS9_bac/plastid"/>
</dbReference>
<evidence type="ECO:0000313" key="10">
    <source>
        <dbReference type="EMBL" id="CRI41256.1"/>
    </source>
</evidence>
<dbReference type="HAMAP" id="MF_00532_B">
    <property type="entry name" value="Ribosomal_uS9_B"/>
    <property type="match status" value="1"/>
</dbReference>
<dbReference type="NCBIfam" id="NF001099">
    <property type="entry name" value="PRK00132.1"/>
    <property type="match status" value="1"/>
</dbReference>
<dbReference type="EMBL" id="LN847139">
    <property type="protein sequence ID" value="CRI43484.1"/>
    <property type="molecule type" value="Genomic_DNA"/>
</dbReference>